<dbReference type="EC" id="2.7.13.3" evidence="2"/>
<dbReference type="Gene3D" id="1.10.287.130">
    <property type="match status" value="1"/>
</dbReference>
<dbReference type="GO" id="GO:0016301">
    <property type="term" value="F:kinase activity"/>
    <property type="evidence" value="ECO:0007669"/>
    <property type="project" value="UniProtKB-KW"/>
</dbReference>
<evidence type="ECO:0000256" key="1">
    <source>
        <dbReference type="ARBA" id="ARBA00000085"/>
    </source>
</evidence>
<feature type="region of interest" description="Disordered" evidence="3">
    <location>
        <begin position="563"/>
        <end position="584"/>
    </location>
</feature>
<evidence type="ECO:0000256" key="2">
    <source>
        <dbReference type="ARBA" id="ARBA00012438"/>
    </source>
</evidence>
<protein>
    <recommendedName>
        <fullName evidence="2">histidine kinase</fullName>
        <ecNumber evidence="2">2.7.13.3</ecNumber>
    </recommendedName>
</protein>
<evidence type="ECO:0000259" key="4">
    <source>
        <dbReference type="SMART" id="SM00388"/>
    </source>
</evidence>
<name>A0ABV7IPL6_9SPHN</name>
<sequence length="584" mass="61405">MHVDDRLATVLGARVESIVARRIQYRQLLDLVGTSPAASRTDNLDSAFVRLAELARELAPEDRARALGEPGVRLRNPRLVADLAADAPPVALAAIRAARLDDAQWLDLIPALPLFARGLLRHRRDLGHEVLDRLERLGIGDRGLPLVEGAQATATETQPAPPVQAVAAPLEPAPEPVAKPAPPPAPTPVAATVHSLPPAGDGIGALVRRIEAFRRSRQGAAPPRAANDAPQLPLGEREIDLSPLTVFAFATDPDGRIAWTDAPVPGMLVGLAIAQAETAGPGESMAETLRRRLPLRHRKVTLAGAAAIAGEWLIEAMPDFDEAARFAGYLGRCRRPAVQAAGATTTEADRMRQVLHELKTPVNAIQGFAEVIQQQLFGPTPHEYRALAAGIAGDAARLLAGFDELDRWARLDAGVLEPEPGACDFAMVVAGLVHQLEGYTAGRSSGFTLEADPGELRVALAPAEGERLAWRLLASCAGFARPGEILALALRREAGRICLTAVLPEALGAITAPADAPTAATAQAISAGIFGTAFTFRLLAAEARRAGGQLAFAGGTARLELPEAKPAEAAPAHPAPEPITHARS</sequence>
<dbReference type="RefSeq" id="WP_379509938.1">
    <property type="nucleotide sequence ID" value="NZ_JBHRTQ010000007.1"/>
</dbReference>
<organism evidence="5 6">
    <name type="scientific">Novosphingobium bradum</name>
    <dbReference type="NCBI Taxonomy" id="1737444"/>
    <lineage>
        <taxon>Bacteria</taxon>
        <taxon>Pseudomonadati</taxon>
        <taxon>Pseudomonadota</taxon>
        <taxon>Alphaproteobacteria</taxon>
        <taxon>Sphingomonadales</taxon>
        <taxon>Sphingomonadaceae</taxon>
        <taxon>Novosphingobium</taxon>
    </lineage>
</organism>
<dbReference type="Pfam" id="PF00512">
    <property type="entry name" value="HisKA"/>
    <property type="match status" value="1"/>
</dbReference>
<comment type="catalytic activity">
    <reaction evidence="1">
        <text>ATP + protein L-histidine = ADP + protein N-phospho-L-histidine.</text>
        <dbReference type="EC" id="2.7.13.3"/>
    </reaction>
</comment>
<accession>A0ABV7IPL6</accession>
<dbReference type="SMART" id="SM00388">
    <property type="entry name" value="HisKA"/>
    <property type="match status" value="1"/>
</dbReference>
<proteinExistence type="predicted"/>
<comment type="caution">
    <text evidence="5">The sequence shown here is derived from an EMBL/GenBank/DDBJ whole genome shotgun (WGS) entry which is preliminary data.</text>
</comment>
<evidence type="ECO:0000313" key="6">
    <source>
        <dbReference type="Proteomes" id="UP001595604"/>
    </source>
</evidence>
<keyword evidence="6" id="KW-1185">Reference proteome</keyword>
<dbReference type="CDD" id="cd00082">
    <property type="entry name" value="HisKA"/>
    <property type="match status" value="1"/>
</dbReference>
<dbReference type="SUPFAM" id="SSF47384">
    <property type="entry name" value="Homodimeric domain of signal transducing histidine kinase"/>
    <property type="match status" value="1"/>
</dbReference>
<evidence type="ECO:0000256" key="3">
    <source>
        <dbReference type="SAM" id="MobiDB-lite"/>
    </source>
</evidence>
<dbReference type="EMBL" id="JBHRTQ010000007">
    <property type="protein sequence ID" value="MFC3174590.1"/>
    <property type="molecule type" value="Genomic_DNA"/>
</dbReference>
<dbReference type="Proteomes" id="UP001595604">
    <property type="component" value="Unassembled WGS sequence"/>
</dbReference>
<dbReference type="InterPro" id="IPR036097">
    <property type="entry name" value="HisK_dim/P_sf"/>
</dbReference>
<keyword evidence="5" id="KW-0418">Kinase</keyword>
<gene>
    <name evidence="5" type="ORF">ACFOD9_10020</name>
</gene>
<evidence type="ECO:0000313" key="5">
    <source>
        <dbReference type="EMBL" id="MFC3174590.1"/>
    </source>
</evidence>
<feature type="domain" description="Signal transduction histidine kinase dimerisation/phosphoacceptor" evidence="4">
    <location>
        <begin position="346"/>
        <end position="414"/>
    </location>
</feature>
<keyword evidence="5" id="KW-0808">Transferase</keyword>
<dbReference type="InterPro" id="IPR003661">
    <property type="entry name" value="HisK_dim/P_dom"/>
</dbReference>
<reference evidence="6" key="1">
    <citation type="journal article" date="2019" name="Int. J. Syst. Evol. Microbiol.">
        <title>The Global Catalogue of Microorganisms (GCM) 10K type strain sequencing project: providing services to taxonomists for standard genome sequencing and annotation.</title>
        <authorList>
            <consortium name="The Broad Institute Genomics Platform"/>
            <consortium name="The Broad Institute Genome Sequencing Center for Infectious Disease"/>
            <person name="Wu L."/>
            <person name="Ma J."/>
        </authorList>
    </citation>
    <scope>NUCLEOTIDE SEQUENCE [LARGE SCALE GENOMIC DNA]</scope>
    <source>
        <strain evidence="6">KCTC 42984</strain>
    </source>
</reference>